<dbReference type="CDD" id="cd00761">
    <property type="entry name" value="Glyco_tranf_GTA_type"/>
    <property type="match status" value="1"/>
</dbReference>
<dbReference type="Pfam" id="PF00535">
    <property type="entry name" value="Glycos_transf_2"/>
    <property type="match status" value="1"/>
</dbReference>
<reference evidence="2" key="1">
    <citation type="submission" date="2022-03" db="EMBL/GenBank/DDBJ databases">
        <authorList>
            <person name="Brunel B."/>
        </authorList>
    </citation>
    <scope>NUCLEOTIDE SEQUENCE</scope>
    <source>
        <strain evidence="2">STM4922sample</strain>
    </source>
</reference>
<dbReference type="Gene3D" id="3.90.550.10">
    <property type="entry name" value="Spore Coat Polysaccharide Biosynthesis Protein SpsA, Chain A"/>
    <property type="match status" value="1"/>
</dbReference>
<dbReference type="EMBL" id="CAKXZS010000009">
    <property type="protein sequence ID" value="CAH2396609.1"/>
    <property type="molecule type" value="Genomic_DNA"/>
</dbReference>
<evidence type="ECO:0000313" key="3">
    <source>
        <dbReference type="Proteomes" id="UP001152604"/>
    </source>
</evidence>
<protein>
    <recommendedName>
        <fullName evidence="1">Glycosyltransferase 2-like domain-containing protein</fullName>
    </recommendedName>
</protein>
<dbReference type="Proteomes" id="UP001152604">
    <property type="component" value="Unassembled WGS sequence"/>
</dbReference>
<name>A0ABN8JEX5_9HYPH</name>
<dbReference type="InterPro" id="IPR029044">
    <property type="entry name" value="Nucleotide-diphossugar_trans"/>
</dbReference>
<evidence type="ECO:0000313" key="2">
    <source>
        <dbReference type="EMBL" id="CAH2396609.1"/>
    </source>
</evidence>
<dbReference type="SUPFAM" id="SSF53448">
    <property type="entry name" value="Nucleotide-diphospho-sugar transferases"/>
    <property type="match status" value="1"/>
</dbReference>
<organism evidence="2 3">
    <name type="scientific">Mesorhizobium ventifaucium</name>
    <dbReference type="NCBI Taxonomy" id="666020"/>
    <lineage>
        <taxon>Bacteria</taxon>
        <taxon>Pseudomonadati</taxon>
        <taxon>Pseudomonadota</taxon>
        <taxon>Alphaproteobacteria</taxon>
        <taxon>Hyphomicrobiales</taxon>
        <taxon>Phyllobacteriaceae</taxon>
        <taxon>Mesorhizobium</taxon>
    </lineage>
</organism>
<dbReference type="InterPro" id="IPR001173">
    <property type="entry name" value="Glyco_trans_2-like"/>
</dbReference>
<dbReference type="PANTHER" id="PTHR22916">
    <property type="entry name" value="GLYCOSYLTRANSFERASE"/>
    <property type="match status" value="1"/>
</dbReference>
<evidence type="ECO:0000259" key="1">
    <source>
        <dbReference type="Pfam" id="PF00535"/>
    </source>
</evidence>
<sequence length="309" mass="35050">MSKFSVSVIIPTFRRIPMLRRALRGVLEQSSTPDEVLVIVSDPDEYDEIFRLDEVAKNNTVRVISCSKRLKGGEARNVGIKNASGEIIFFLDDDDHWLPNKIERHLAAHTANRRIGVVYSGAIVRHDSGKRKDTFAFGRPVPENVVTAMSDGSFALHTASAVSARKTCLDAVDGFDPELSSFQDWDLWLRMAMNEVKFYSIHEPLTIYTLHGGYSVSKDSNTRLHGLKQLYDKYKCKLNIDKFYKKHSSLIAYGELSDIVQRKDVLYFAKAYLNCVRSGRIDPLGALSMKIFAKLLFSAFRPQYVHPHD</sequence>
<gene>
    <name evidence="2" type="ORF">MES4922_170048</name>
</gene>
<keyword evidence="3" id="KW-1185">Reference proteome</keyword>
<comment type="caution">
    <text evidence="2">The sequence shown here is derived from an EMBL/GenBank/DDBJ whole genome shotgun (WGS) entry which is preliminary data.</text>
</comment>
<proteinExistence type="predicted"/>
<accession>A0ABN8JEX5</accession>
<dbReference type="PANTHER" id="PTHR22916:SF3">
    <property type="entry name" value="UDP-GLCNAC:BETAGAL BETA-1,3-N-ACETYLGLUCOSAMINYLTRANSFERASE-LIKE PROTEIN 1"/>
    <property type="match status" value="1"/>
</dbReference>
<feature type="domain" description="Glycosyltransferase 2-like" evidence="1">
    <location>
        <begin position="7"/>
        <end position="131"/>
    </location>
</feature>
<dbReference type="RefSeq" id="WP_254023869.1">
    <property type="nucleotide sequence ID" value="NZ_CAKXZS010000009.1"/>
</dbReference>